<dbReference type="Proteomes" id="UP001054945">
    <property type="component" value="Unassembled WGS sequence"/>
</dbReference>
<sequence>MKTLFLHHNSGVQDNGELGVLTVHDFLLGSWFTLSSFYPTSWPWRGVNVLRSKDPLVTSNRKPVCDVRYSTGPLKYGGRQSLYGLISIFWVEGEVLLLVRLDKGCRCKVARGQSIGKIVWDITAGRILHLDGLA</sequence>
<name>A0AAV4QYI8_CAEEX</name>
<evidence type="ECO:0000313" key="1">
    <source>
        <dbReference type="EMBL" id="GIY13874.1"/>
    </source>
</evidence>
<proteinExistence type="predicted"/>
<accession>A0AAV4QYI8</accession>
<evidence type="ECO:0000313" key="2">
    <source>
        <dbReference type="Proteomes" id="UP001054945"/>
    </source>
</evidence>
<reference evidence="1 2" key="1">
    <citation type="submission" date="2021-06" db="EMBL/GenBank/DDBJ databases">
        <title>Caerostris extrusa draft genome.</title>
        <authorList>
            <person name="Kono N."/>
            <person name="Arakawa K."/>
        </authorList>
    </citation>
    <scope>NUCLEOTIDE SEQUENCE [LARGE SCALE GENOMIC DNA]</scope>
</reference>
<protein>
    <submittedName>
        <fullName evidence="1">Uncharacterized protein</fullName>
    </submittedName>
</protein>
<organism evidence="1 2">
    <name type="scientific">Caerostris extrusa</name>
    <name type="common">Bark spider</name>
    <name type="synonym">Caerostris bankana</name>
    <dbReference type="NCBI Taxonomy" id="172846"/>
    <lineage>
        <taxon>Eukaryota</taxon>
        <taxon>Metazoa</taxon>
        <taxon>Ecdysozoa</taxon>
        <taxon>Arthropoda</taxon>
        <taxon>Chelicerata</taxon>
        <taxon>Arachnida</taxon>
        <taxon>Araneae</taxon>
        <taxon>Araneomorphae</taxon>
        <taxon>Entelegynae</taxon>
        <taxon>Araneoidea</taxon>
        <taxon>Araneidae</taxon>
        <taxon>Caerostris</taxon>
    </lineage>
</organism>
<dbReference type="EMBL" id="BPLR01007010">
    <property type="protein sequence ID" value="GIY13874.1"/>
    <property type="molecule type" value="Genomic_DNA"/>
</dbReference>
<gene>
    <name evidence="1" type="ORF">CEXT_125641</name>
</gene>
<comment type="caution">
    <text evidence="1">The sequence shown here is derived from an EMBL/GenBank/DDBJ whole genome shotgun (WGS) entry which is preliminary data.</text>
</comment>
<dbReference type="AlphaFoldDB" id="A0AAV4QYI8"/>
<keyword evidence="2" id="KW-1185">Reference proteome</keyword>